<feature type="transmembrane region" description="Helical" evidence="7">
    <location>
        <begin position="170"/>
        <end position="188"/>
    </location>
</feature>
<evidence type="ECO:0000256" key="2">
    <source>
        <dbReference type="ARBA" id="ARBA00007400"/>
    </source>
</evidence>
<reference evidence="9 10" key="1">
    <citation type="submission" date="2023-02" db="EMBL/GenBank/DDBJ databases">
        <title>Genome sequence of Mucilaginibacter jinjuensis strain KACC 16571.</title>
        <authorList>
            <person name="Kim S."/>
            <person name="Heo J."/>
            <person name="Kwon S.-W."/>
        </authorList>
    </citation>
    <scope>NUCLEOTIDE SEQUENCE [LARGE SCALE GENOMIC DNA]</scope>
    <source>
        <strain evidence="9 10">KACC 16571</strain>
    </source>
</reference>
<keyword evidence="6 7" id="KW-0472">Membrane</keyword>
<dbReference type="PANTHER" id="PTHR40074:SF2">
    <property type="entry name" value="O-ACETYLTRANSFERASE WECH"/>
    <property type="match status" value="1"/>
</dbReference>
<comment type="similarity">
    <text evidence="2">Belongs to the acyltransferase 3 family.</text>
</comment>
<organism evidence="9 10">
    <name type="scientific">Mucilaginibacter jinjuensis</name>
    <dbReference type="NCBI Taxonomy" id="1176721"/>
    <lineage>
        <taxon>Bacteria</taxon>
        <taxon>Pseudomonadati</taxon>
        <taxon>Bacteroidota</taxon>
        <taxon>Sphingobacteriia</taxon>
        <taxon>Sphingobacteriales</taxon>
        <taxon>Sphingobacteriaceae</taxon>
        <taxon>Mucilaginibacter</taxon>
    </lineage>
</organism>
<evidence type="ECO:0000256" key="7">
    <source>
        <dbReference type="SAM" id="Phobius"/>
    </source>
</evidence>
<feature type="transmembrane region" description="Helical" evidence="7">
    <location>
        <begin position="136"/>
        <end position="163"/>
    </location>
</feature>
<evidence type="ECO:0000256" key="6">
    <source>
        <dbReference type="ARBA" id="ARBA00023136"/>
    </source>
</evidence>
<keyword evidence="9" id="KW-0012">Acyltransferase</keyword>
<dbReference type="Proteomes" id="UP001216139">
    <property type="component" value="Chromosome"/>
</dbReference>
<evidence type="ECO:0000256" key="4">
    <source>
        <dbReference type="ARBA" id="ARBA00022692"/>
    </source>
</evidence>
<dbReference type="EMBL" id="CP117167">
    <property type="protein sequence ID" value="WCT12741.1"/>
    <property type="molecule type" value="Genomic_DNA"/>
</dbReference>
<dbReference type="Pfam" id="PF01757">
    <property type="entry name" value="Acyl_transf_3"/>
    <property type="match status" value="1"/>
</dbReference>
<feature type="transmembrane region" description="Helical" evidence="7">
    <location>
        <begin position="52"/>
        <end position="75"/>
    </location>
</feature>
<evidence type="ECO:0000256" key="5">
    <source>
        <dbReference type="ARBA" id="ARBA00022989"/>
    </source>
</evidence>
<keyword evidence="3" id="KW-1003">Cell membrane</keyword>
<dbReference type="RefSeq" id="WP_273631002.1">
    <property type="nucleotide sequence ID" value="NZ_CP117167.1"/>
</dbReference>
<feature type="transmembrane region" description="Helical" evidence="7">
    <location>
        <begin position="326"/>
        <end position="348"/>
    </location>
</feature>
<evidence type="ECO:0000259" key="8">
    <source>
        <dbReference type="Pfam" id="PF01757"/>
    </source>
</evidence>
<evidence type="ECO:0000313" key="9">
    <source>
        <dbReference type="EMBL" id="WCT12741.1"/>
    </source>
</evidence>
<dbReference type="InterPro" id="IPR002656">
    <property type="entry name" value="Acyl_transf_3_dom"/>
</dbReference>
<proteinExistence type="inferred from homology"/>
<evidence type="ECO:0000256" key="1">
    <source>
        <dbReference type="ARBA" id="ARBA00004651"/>
    </source>
</evidence>
<name>A0ABY7T9X9_9SPHI</name>
<keyword evidence="9" id="KW-0808">Transferase</keyword>
<dbReference type="PANTHER" id="PTHR40074">
    <property type="entry name" value="O-ACETYLTRANSFERASE WECH"/>
    <property type="match status" value="1"/>
</dbReference>
<feature type="transmembrane region" description="Helical" evidence="7">
    <location>
        <begin position="96"/>
        <end position="116"/>
    </location>
</feature>
<feature type="transmembrane region" description="Helical" evidence="7">
    <location>
        <begin position="223"/>
        <end position="242"/>
    </location>
</feature>
<feature type="transmembrane region" description="Helical" evidence="7">
    <location>
        <begin position="296"/>
        <end position="314"/>
    </location>
</feature>
<accession>A0ABY7T9X9</accession>
<evidence type="ECO:0000256" key="3">
    <source>
        <dbReference type="ARBA" id="ARBA00022475"/>
    </source>
</evidence>
<dbReference type="GO" id="GO:0016746">
    <property type="term" value="F:acyltransferase activity"/>
    <property type="evidence" value="ECO:0007669"/>
    <property type="project" value="UniProtKB-KW"/>
</dbReference>
<comment type="subcellular location">
    <subcellularLocation>
        <location evidence="1">Cell membrane</location>
        <topology evidence="1">Multi-pass membrane protein</topology>
    </subcellularLocation>
</comment>
<gene>
    <name evidence="9" type="ORF">PQO05_02190</name>
</gene>
<protein>
    <submittedName>
        <fullName evidence="9">Acyltransferase</fullName>
    </submittedName>
</protein>
<feature type="transmembrane region" description="Helical" evidence="7">
    <location>
        <begin position="194"/>
        <end position="211"/>
    </location>
</feature>
<sequence>MQNLVNDTPQPKRNYAFVDSIRCICMMSIVMEHATNFSDGMYHPKSAMEANIFSFITQFGKFGTIGFFLLAGFLIGEKFTDYTPGQYLKRRLDSTFIPWLFWTTVFLLTLLIDDFIRITRFNHGVIPPEFHDKLMWQLSIVYLYSSFWFIPNFLICITILLMFKKHLYNKWFGAILLGFTLLYAVNIYTETIQPRHSTAILGFVFFLWLGAQFNQKLDALEKWISGTSYTLWIVLCIVTLLLGMYEAEILKGMNSVDPFNTLRVSNILYSLACFFLLLRIKQFNFVKFLKPRETTYGIYLLQTVIVSSILPLIFKPLKYSWESLSFPMVLGFLLLRTVLTYFLAYFLVRLLNASKLKWIVGR</sequence>
<keyword evidence="4 7" id="KW-0812">Transmembrane</keyword>
<keyword evidence="10" id="KW-1185">Reference proteome</keyword>
<evidence type="ECO:0000313" key="10">
    <source>
        <dbReference type="Proteomes" id="UP001216139"/>
    </source>
</evidence>
<feature type="domain" description="Acyltransferase 3" evidence="8">
    <location>
        <begin position="16"/>
        <end position="343"/>
    </location>
</feature>
<keyword evidence="5 7" id="KW-1133">Transmembrane helix</keyword>